<dbReference type="SUPFAM" id="SSF102198">
    <property type="entry name" value="Putative cyclase"/>
    <property type="match status" value="1"/>
</dbReference>
<dbReference type="GO" id="GO:0004061">
    <property type="term" value="F:arylformamidase activity"/>
    <property type="evidence" value="ECO:0007669"/>
    <property type="project" value="InterPro"/>
</dbReference>
<evidence type="ECO:0000313" key="2">
    <source>
        <dbReference type="EMBL" id="KAK4547061.1"/>
    </source>
</evidence>
<dbReference type="EMBL" id="JAVFHQ010000012">
    <property type="protein sequence ID" value="KAK4547061.1"/>
    <property type="molecule type" value="Genomic_DNA"/>
</dbReference>
<sequence>MVAVADLPDFKSLPPVQGMPHGCAWGLFDIDGKRDNLGTLNLLTPEVVLAAKEEIKTGISISVNWPLNKVHRPGFKRKVPEHRIINLQAKPGDGHPVHDDELHINTQSGSQWDGFKHFGHGPSECYYNGLKHADVPTSLDNGIHHWNDRGGIVGRGVLLDYVRYAEKKGIEYDVMTRHQITVDILDDMAKDQGVEFKPGDVLIIRSGFTKWYESASQEERDAKITGTGDSSKLAWAGVEGSIETAEWLWNHHFSAVAGDSISFEQWPMNPKCKIHEFQLAFWGSPIGEIWDLEKLAEVCDEQKRWSFFFTSAPLNVVGGVASPPNALAIL</sequence>
<dbReference type="InterPro" id="IPR037175">
    <property type="entry name" value="KFase_sf"/>
</dbReference>
<comment type="caution">
    <text evidence="2">The sequence shown here is derived from an EMBL/GenBank/DDBJ whole genome shotgun (WGS) entry which is preliminary data.</text>
</comment>
<evidence type="ECO:0000313" key="3">
    <source>
        <dbReference type="Proteomes" id="UP001324427"/>
    </source>
</evidence>
<dbReference type="Proteomes" id="UP001324427">
    <property type="component" value="Unassembled WGS sequence"/>
</dbReference>
<keyword evidence="3" id="KW-1185">Reference proteome</keyword>
<organism evidence="2 3">
    <name type="scientific">Oleoguttula mirabilis</name>
    <dbReference type="NCBI Taxonomy" id="1507867"/>
    <lineage>
        <taxon>Eukaryota</taxon>
        <taxon>Fungi</taxon>
        <taxon>Dikarya</taxon>
        <taxon>Ascomycota</taxon>
        <taxon>Pezizomycotina</taxon>
        <taxon>Dothideomycetes</taxon>
        <taxon>Dothideomycetidae</taxon>
        <taxon>Mycosphaerellales</taxon>
        <taxon>Teratosphaeriaceae</taxon>
        <taxon>Oleoguttula</taxon>
    </lineage>
</organism>
<dbReference type="InterPro" id="IPR007325">
    <property type="entry name" value="KFase/CYL"/>
</dbReference>
<gene>
    <name evidence="2" type="ORF">LTR36_001282</name>
</gene>
<reference evidence="2 3" key="1">
    <citation type="submission" date="2021-11" db="EMBL/GenBank/DDBJ databases">
        <title>Black yeast isolated from Biological Soil Crust.</title>
        <authorList>
            <person name="Kurbessoian T."/>
        </authorList>
    </citation>
    <scope>NUCLEOTIDE SEQUENCE [LARGE SCALE GENOMIC DNA]</scope>
    <source>
        <strain evidence="2 3">CCFEE 5522</strain>
    </source>
</reference>
<dbReference type="AlphaFoldDB" id="A0AAV9JP16"/>
<evidence type="ECO:0000256" key="1">
    <source>
        <dbReference type="ARBA" id="ARBA00007865"/>
    </source>
</evidence>
<dbReference type="PANTHER" id="PTHR34861">
    <property type="match status" value="1"/>
</dbReference>
<dbReference type="Gene3D" id="3.50.30.50">
    <property type="entry name" value="Putative cyclase"/>
    <property type="match status" value="1"/>
</dbReference>
<dbReference type="PANTHER" id="PTHR34861:SF10">
    <property type="entry name" value="CYCLASE"/>
    <property type="match status" value="1"/>
</dbReference>
<dbReference type="GO" id="GO:0019441">
    <property type="term" value="P:L-tryptophan catabolic process to kynurenine"/>
    <property type="evidence" value="ECO:0007669"/>
    <property type="project" value="InterPro"/>
</dbReference>
<accession>A0AAV9JP16</accession>
<proteinExistence type="inferred from homology"/>
<name>A0AAV9JP16_9PEZI</name>
<evidence type="ECO:0008006" key="4">
    <source>
        <dbReference type="Google" id="ProtNLM"/>
    </source>
</evidence>
<dbReference type="Pfam" id="PF04199">
    <property type="entry name" value="Cyclase"/>
    <property type="match status" value="1"/>
</dbReference>
<comment type="similarity">
    <text evidence="1">Belongs to the Cyclase 1 superfamily.</text>
</comment>
<protein>
    <recommendedName>
        <fullName evidence="4">Cyclase</fullName>
    </recommendedName>
</protein>